<organism evidence="2 3">
    <name type="scientific">Nocardia aurantia</name>
    <dbReference type="NCBI Taxonomy" id="2585199"/>
    <lineage>
        <taxon>Bacteria</taxon>
        <taxon>Bacillati</taxon>
        <taxon>Actinomycetota</taxon>
        <taxon>Actinomycetes</taxon>
        <taxon>Mycobacteriales</taxon>
        <taxon>Nocardiaceae</taxon>
        <taxon>Nocardia</taxon>
    </lineage>
</organism>
<evidence type="ECO:0000256" key="1">
    <source>
        <dbReference type="SAM" id="SignalP"/>
    </source>
</evidence>
<evidence type="ECO:0000313" key="2">
    <source>
        <dbReference type="EMBL" id="MQY28925.1"/>
    </source>
</evidence>
<dbReference type="AlphaFoldDB" id="A0A7K0DT26"/>
<feature type="chain" id="PRO_5038874959" evidence="1">
    <location>
        <begin position="20"/>
        <end position="212"/>
    </location>
</feature>
<keyword evidence="3" id="KW-1185">Reference proteome</keyword>
<reference evidence="2 3" key="1">
    <citation type="submission" date="2019-10" db="EMBL/GenBank/DDBJ databases">
        <title>Nocardia macrotermitis sp. nov. and Nocardia aurantia sp. nov., isolated from the gut of fungus growing-termite Macrotermes natalensis.</title>
        <authorList>
            <person name="Benndorf R."/>
            <person name="Schwitalla J."/>
            <person name="Martin K."/>
            <person name="De Beer W."/>
            <person name="Kaster A.-K."/>
            <person name="Vollmers J."/>
            <person name="Poulsen M."/>
            <person name="Beemelmanns C."/>
        </authorList>
    </citation>
    <scope>NUCLEOTIDE SEQUENCE [LARGE SCALE GENOMIC DNA]</scope>
    <source>
        <strain evidence="2 3">RB56</strain>
    </source>
</reference>
<name>A0A7K0DT26_9NOCA</name>
<accession>A0A7K0DT26</accession>
<protein>
    <submittedName>
        <fullName evidence="2">Uncharacterized protein</fullName>
    </submittedName>
</protein>
<proteinExistence type="predicted"/>
<evidence type="ECO:0000313" key="3">
    <source>
        <dbReference type="Proteomes" id="UP000431401"/>
    </source>
</evidence>
<dbReference type="Proteomes" id="UP000431401">
    <property type="component" value="Unassembled WGS sequence"/>
</dbReference>
<comment type="caution">
    <text evidence="2">The sequence shown here is derived from an EMBL/GenBank/DDBJ whole genome shotgun (WGS) entry which is preliminary data.</text>
</comment>
<feature type="signal peptide" evidence="1">
    <location>
        <begin position="1"/>
        <end position="19"/>
    </location>
</feature>
<sequence length="212" mass="23263">MAWAASCLVLVAVSGCVGAVDRADFEQRMRARGGGLVSELPRDAITALRTRLGVNDIDANVLLLTAPDSRQFRLVVNEQPPQVTRFLAGREDLSSREPVLHIRVRDPQRSERLDDYSYALGALSAPQPVRVSVFDDLDSENFPVTEVSGLSRLEAVVDTALTRSGLDDAVVSVILVSRFGQEIRMVANVVSPRSEMIVEFDRTGAFLRVRQA</sequence>
<gene>
    <name evidence="2" type="ORF">NRB56_45140</name>
</gene>
<keyword evidence="1" id="KW-0732">Signal</keyword>
<dbReference type="EMBL" id="WEGI01000010">
    <property type="protein sequence ID" value="MQY28925.1"/>
    <property type="molecule type" value="Genomic_DNA"/>
</dbReference>